<dbReference type="Gene3D" id="1.10.8.60">
    <property type="match status" value="1"/>
</dbReference>
<name>A0ABT5J3I6_9NEIS</name>
<proteinExistence type="predicted"/>
<dbReference type="Pfam" id="PF00158">
    <property type="entry name" value="Sigma54_activat"/>
    <property type="match status" value="1"/>
</dbReference>
<keyword evidence="2" id="KW-0067">ATP-binding</keyword>
<dbReference type="Proteomes" id="UP001219956">
    <property type="component" value="Unassembled WGS sequence"/>
</dbReference>
<dbReference type="InterPro" id="IPR025944">
    <property type="entry name" value="Sigma_54_int_dom_CS"/>
</dbReference>
<keyword evidence="4" id="KW-0238">DNA-binding</keyword>
<dbReference type="Gene3D" id="3.40.50.2300">
    <property type="match status" value="1"/>
</dbReference>
<dbReference type="InterPro" id="IPR002078">
    <property type="entry name" value="Sigma_54_int"/>
</dbReference>
<evidence type="ECO:0000256" key="1">
    <source>
        <dbReference type="ARBA" id="ARBA00022741"/>
    </source>
</evidence>
<evidence type="ECO:0000313" key="9">
    <source>
        <dbReference type="EMBL" id="MDC7719136.1"/>
    </source>
</evidence>
<feature type="domain" description="Sigma-54 factor interaction" evidence="7">
    <location>
        <begin position="143"/>
        <end position="372"/>
    </location>
</feature>
<dbReference type="InterPro" id="IPR027417">
    <property type="entry name" value="P-loop_NTPase"/>
</dbReference>
<dbReference type="SUPFAM" id="SSF46689">
    <property type="entry name" value="Homeodomain-like"/>
    <property type="match status" value="1"/>
</dbReference>
<keyword evidence="5" id="KW-0804">Transcription</keyword>
<evidence type="ECO:0000256" key="3">
    <source>
        <dbReference type="ARBA" id="ARBA00023015"/>
    </source>
</evidence>
<dbReference type="CDD" id="cd17549">
    <property type="entry name" value="REC_DctD-like"/>
    <property type="match status" value="1"/>
</dbReference>
<evidence type="ECO:0000256" key="5">
    <source>
        <dbReference type="ARBA" id="ARBA00023163"/>
    </source>
</evidence>
<dbReference type="SMART" id="SM00448">
    <property type="entry name" value="REC"/>
    <property type="match status" value="1"/>
</dbReference>
<evidence type="ECO:0000259" key="7">
    <source>
        <dbReference type="PROSITE" id="PS50045"/>
    </source>
</evidence>
<feature type="modified residue" description="4-aspartylphosphate" evidence="6">
    <location>
        <position position="53"/>
    </location>
</feature>
<keyword evidence="1" id="KW-0547">Nucleotide-binding</keyword>
<dbReference type="Gene3D" id="3.40.50.300">
    <property type="entry name" value="P-loop containing nucleotide triphosphate hydrolases"/>
    <property type="match status" value="1"/>
</dbReference>
<reference evidence="9 10" key="1">
    <citation type="submission" date="2023-01" db="EMBL/GenBank/DDBJ databases">
        <title>Novel species of the genus Vogesella isolated from rivers.</title>
        <authorList>
            <person name="Lu H."/>
        </authorList>
    </citation>
    <scope>NUCLEOTIDE SEQUENCE [LARGE SCALE GENOMIC DNA]</scope>
    <source>
        <strain evidence="9 10">DC21W</strain>
    </source>
</reference>
<gene>
    <name evidence="9" type="ORF">PQU95_18195</name>
</gene>
<dbReference type="PRINTS" id="PR01590">
    <property type="entry name" value="HTHFIS"/>
</dbReference>
<dbReference type="CDD" id="cd00009">
    <property type="entry name" value="AAA"/>
    <property type="match status" value="1"/>
</dbReference>
<comment type="caution">
    <text evidence="9">The sequence shown here is derived from an EMBL/GenBank/DDBJ whole genome shotgun (WGS) entry which is preliminary data.</text>
</comment>
<dbReference type="SMART" id="SM00382">
    <property type="entry name" value="AAA"/>
    <property type="match status" value="1"/>
</dbReference>
<dbReference type="InterPro" id="IPR058031">
    <property type="entry name" value="AAA_lid_NorR"/>
</dbReference>
<dbReference type="InterPro" id="IPR025943">
    <property type="entry name" value="Sigma_54_int_dom_ATP-bd_2"/>
</dbReference>
<dbReference type="SUPFAM" id="SSF52540">
    <property type="entry name" value="P-loop containing nucleoside triphosphate hydrolases"/>
    <property type="match status" value="1"/>
</dbReference>
<dbReference type="PROSITE" id="PS50110">
    <property type="entry name" value="RESPONSE_REGULATORY"/>
    <property type="match status" value="1"/>
</dbReference>
<dbReference type="PROSITE" id="PS50045">
    <property type="entry name" value="SIGMA54_INTERACT_4"/>
    <property type="match status" value="1"/>
</dbReference>
<dbReference type="Pfam" id="PF25601">
    <property type="entry name" value="AAA_lid_14"/>
    <property type="match status" value="1"/>
</dbReference>
<feature type="domain" description="Response regulatory" evidence="8">
    <location>
        <begin position="4"/>
        <end position="118"/>
    </location>
</feature>
<dbReference type="Gene3D" id="1.10.10.60">
    <property type="entry name" value="Homeodomain-like"/>
    <property type="match status" value="1"/>
</dbReference>
<accession>A0ABT5J3I6</accession>
<dbReference type="InterPro" id="IPR011006">
    <property type="entry name" value="CheY-like_superfamily"/>
</dbReference>
<evidence type="ECO:0000259" key="8">
    <source>
        <dbReference type="PROSITE" id="PS50110"/>
    </source>
</evidence>
<keyword evidence="3" id="KW-0805">Transcription regulation</keyword>
<dbReference type="EMBL" id="JAQQLF010000033">
    <property type="protein sequence ID" value="MDC7719136.1"/>
    <property type="molecule type" value="Genomic_DNA"/>
</dbReference>
<dbReference type="InterPro" id="IPR009057">
    <property type="entry name" value="Homeodomain-like_sf"/>
</dbReference>
<dbReference type="PANTHER" id="PTHR32071">
    <property type="entry name" value="TRANSCRIPTIONAL REGULATORY PROTEIN"/>
    <property type="match status" value="1"/>
</dbReference>
<dbReference type="InterPro" id="IPR025662">
    <property type="entry name" value="Sigma_54_int_dom_ATP-bd_1"/>
</dbReference>
<evidence type="ECO:0000256" key="2">
    <source>
        <dbReference type="ARBA" id="ARBA00022840"/>
    </source>
</evidence>
<sequence length="439" mass="47511">MTPYILLVEDDASVREACTQTLELADFNVHASDSAEAALAQFTANPACIVLSDVRLPGMSGLQLFASLRQQDAELPVLLVTGHGDVGMAVQAMRDGAWDFLEKPWQRDRLIDAVGRALAQRRLQLENRRLRASLSGNGIDSLLLGDAPAMRQFKARLATVAGTDADVLVLGETGSGKELVARALHQAGPGARGEFVAINCAALPETVFESEMFGAEPGAYTGASKRRIGKIEYAHGGTLFLDEIEGMPLPLQAKLLRVLETRSVERLGSNRAHPVQCRVVAATKLDLKAESAAGHFRADLYYRLNVVTLRLPPLRERAEDIPQLFHHFAQRAATRFVRPVPALSAANLAALMAAPWPGNVRELAHAAERWVLGLDDEAPGSCTSLPQQVEQFEARAIVAALQSLAGDVSATAQALGIARKTLYDKLVRYGIQPAHYRQP</sequence>
<dbReference type="InterPro" id="IPR002197">
    <property type="entry name" value="HTH_Fis"/>
</dbReference>
<dbReference type="InterPro" id="IPR001789">
    <property type="entry name" value="Sig_transdc_resp-reg_receiver"/>
</dbReference>
<dbReference type="RefSeq" id="WP_272753320.1">
    <property type="nucleotide sequence ID" value="NZ_JAQQLF010000033.1"/>
</dbReference>
<evidence type="ECO:0000256" key="6">
    <source>
        <dbReference type="PROSITE-ProRule" id="PRU00169"/>
    </source>
</evidence>
<dbReference type="PROSITE" id="PS00688">
    <property type="entry name" value="SIGMA54_INTERACT_3"/>
    <property type="match status" value="1"/>
</dbReference>
<protein>
    <submittedName>
        <fullName evidence="9">Sigma-54 dependent transcriptional regulator</fullName>
    </submittedName>
</protein>
<dbReference type="Pfam" id="PF00072">
    <property type="entry name" value="Response_reg"/>
    <property type="match status" value="1"/>
</dbReference>
<dbReference type="PROSITE" id="PS00675">
    <property type="entry name" value="SIGMA54_INTERACT_1"/>
    <property type="match status" value="1"/>
</dbReference>
<dbReference type="PROSITE" id="PS00676">
    <property type="entry name" value="SIGMA54_INTERACT_2"/>
    <property type="match status" value="1"/>
</dbReference>
<dbReference type="PANTHER" id="PTHR32071:SF57">
    <property type="entry name" value="C4-DICARBOXYLATE TRANSPORT TRANSCRIPTIONAL REGULATORY PROTEIN DCTD"/>
    <property type="match status" value="1"/>
</dbReference>
<keyword evidence="10" id="KW-1185">Reference proteome</keyword>
<organism evidence="9 10">
    <name type="scientific">Vogesella aquatica</name>
    <dbReference type="NCBI Taxonomy" id="2984206"/>
    <lineage>
        <taxon>Bacteria</taxon>
        <taxon>Pseudomonadati</taxon>
        <taxon>Pseudomonadota</taxon>
        <taxon>Betaproteobacteria</taxon>
        <taxon>Neisseriales</taxon>
        <taxon>Chromobacteriaceae</taxon>
        <taxon>Vogesella</taxon>
    </lineage>
</organism>
<dbReference type="SUPFAM" id="SSF52172">
    <property type="entry name" value="CheY-like"/>
    <property type="match status" value="1"/>
</dbReference>
<keyword evidence="6" id="KW-0597">Phosphoprotein</keyword>
<evidence type="ECO:0000313" key="10">
    <source>
        <dbReference type="Proteomes" id="UP001219956"/>
    </source>
</evidence>
<dbReference type="InterPro" id="IPR003593">
    <property type="entry name" value="AAA+_ATPase"/>
</dbReference>
<evidence type="ECO:0000256" key="4">
    <source>
        <dbReference type="ARBA" id="ARBA00023125"/>
    </source>
</evidence>